<dbReference type="Gene3D" id="3.40.50.300">
    <property type="entry name" value="P-loop containing nucleotide triphosphate hydrolases"/>
    <property type="match status" value="1"/>
</dbReference>
<evidence type="ECO:0000256" key="6">
    <source>
        <dbReference type="ARBA" id="ARBA00022741"/>
    </source>
</evidence>
<reference evidence="10" key="1">
    <citation type="submission" date="2018-05" db="EMBL/GenBank/DDBJ databases">
        <authorList>
            <person name="Lanie J.A."/>
            <person name="Ng W.-L."/>
            <person name="Kazmierczak K.M."/>
            <person name="Andrzejewski T.M."/>
            <person name="Davidsen T.M."/>
            <person name="Wayne K.J."/>
            <person name="Tettelin H."/>
            <person name="Glass J.I."/>
            <person name="Rusch D."/>
            <person name="Podicherti R."/>
            <person name="Tsui H.-C.T."/>
            <person name="Winkler M.E."/>
        </authorList>
    </citation>
    <scope>NUCLEOTIDE SEQUENCE</scope>
</reference>
<dbReference type="AlphaFoldDB" id="A0A382JYI5"/>
<proteinExistence type="inferred from homology"/>
<evidence type="ECO:0000313" key="10">
    <source>
        <dbReference type="EMBL" id="SVC17190.1"/>
    </source>
</evidence>
<keyword evidence="6" id="KW-0547">Nucleotide-binding</keyword>
<evidence type="ECO:0000256" key="2">
    <source>
        <dbReference type="ARBA" id="ARBA00005842"/>
    </source>
</evidence>
<evidence type="ECO:0000256" key="8">
    <source>
        <dbReference type="ARBA" id="ARBA00022842"/>
    </source>
</evidence>
<accession>A0A382JYI5</accession>
<gene>
    <name evidence="10" type="ORF">METZ01_LOCUS270044</name>
</gene>
<dbReference type="EC" id="2.5.1.75" evidence="3"/>
<dbReference type="EMBL" id="UINC01077240">
    <property type="protein sequence ID" value="SVC17190.1"/>
    <property type="molecule type" value="Genomic_DNA"/>
</dbReference>
<comment type="catalytic activity">
    <reaction evidence="9">
        <text>adenosine(37) in tRNA + dimethylallyl diphosphate = N(6)-dimethylallyladenosine(37) in tRNA + diphosphate</text>
        <dbReference type="Rhea" id="RHEA:26482"/>
        <dbReference type="Rhea" id="RHEA-COMP:10162"/>
        <dbReference type="Rhea" id="RHEA-COMP:10375"/>
        <dbReference type="ChEBI" id="CHEBI:33019"/>
        <dbReference type="ChEBI" id="CHEBI:57623"/>
        <dbReference type="ChEBI" id="CHEBI:74411"/>
        <dbReference type="ChEBI" id="CHEBI:74415"/>
        <dbReference type="EC" id="2.5.1.75"/>
    </reaction>
</comment>
<dbReference type="NCBIfam" id="TIGR00174">
    <property type="entry name" value="miaA"/>
    <property type="match status" value="1"/>
</dbReference>
<organism evidence="10">
    <name type="scientific">marine metagenome</name>
    <dbReference type="NCBI Taxonomy" id="408172"/>
    <lineage>
        <taxon>unclassified sequences</taxon>
        <taxon>metagenomes</taxon>
        <taxon>ecological metagenomes</taxon>
    </lineage>
</organism>
<dbReference type="PANTHER" id="PTHR11088">
    <property type="entry name" value="TRNA DIMETHYLALLYLTRANSFERASE"/>
    <property type="match status" value="1"/>
</dbReference>
<evidence type="ECO:0000256" key="4">
    <source>
        <dbReference type="ARBA" id="ARBA00022679"/>
    </source>
</evidence>
<dbReference type="GO" id="GO:0052381">
    <property type="term" value="F:tRNA dimethylallyltransferase activity"/>
    <property type="evidence" value="ECO:0007669"/>
    <property type="project" value="UniProtKB-EC"/>
</dbReference>
<dbReference type="Pfam" id="PF01715">
    <property type="entry name" value="IPPT"/>
    <property type="match status" value="1"/>
</dbReference>
<evidence type="ECO:0000256" key="7">
    <source>
        <dbReference type="ARBA" id="ARBA00022840"/>
    </source>
</evidence>
<dbReference type="SUPFAM" id="SSF52540">
    <property type="entry name" value="P-loop containing nucleoside triphosphate hydrolases"/>
    <property type="match status" value="2"/>
</dbReference>
<dbReference type="HAMAP" id="MF_00185">
    <property type="entry name" value="IPP_trans"/>
    <property type="match status" value="1"/>
</dbReference>
<evidence type="ECO:0000256" key="5">
    <source>
        <dbReference type="ARBA" id="ARBA00022694"/>
    </source>
</evidence>
<evidence type="ECO:0000256" key="9">
    <source>
        <dbReference type="ARBA" id="ARBA00049563"/>
    </source>
</evidence>
<dbReference type="GO" id="GO:0006400">
    <property type="term" value="P:tRNA modification"/>
    <property type="evidence" value="ECO:0007669"/>
    <property type="project" value="TreeGrafter"/>
</dbReference>
<keyword evidence="5" id="KW-0819">tRNA processing</keyword>
<protein>
    <recommendedName>
        <fullName evidence="3">tRNA dimethylallyltransferase</fullName>
        <ecNumber evidence="3">2.5.1.75</ecNumber>
    </recommendedName>
</protein>
<dbReference type="PANTHER" id="PTHR11088:SF60">
    <property type="entry name" value="TRNA DIMETHYLALLYLTRANSFERASE"/>
    <property type="match status" value="1"/>
</dbReference>
<dbReference type="Gene3D" id="1.10.20.140">
    <property type="match status" value="1"/>
</dbReference>
<dbReference type="InterPro" id="IPR039657">
    <property type="entry name" value="Dimethylallyltransferase"/>
</dbReference>
<name>A0A382JYI5_9ZZZZ</name>
<keyword evidence="4" id="KW-0808">Transferase</keyword>
<keyword evidence="7" id="KW-0067">ATP-binding</keyword>
<keyword evidence="8" id="KW-0460">Magnesium</keyword>
<dbReference type="GO" id="GO:0005524">
    <property type="term" value="F:ATP binding"/>
    <property type="evidence" value="ECO:0007669"/>
    <property type="project" value="UniProtKB-KW"/>
</dbReference>
<comment type="cofactor">
    <cofactor evidence="1">
        <name>Mg(2+)</name>
        <dbReference type="ChEBI" id="CHEBI:18420"/>
    </cofactor>
</comment>
<dbReference type="InterPro" id="IPR027417">
    <property type="entry name" value="P-loop_NTPase"/>
</dbReference>
<sequence>MLVIIGPTGVGKSTLSNLIGVKFNGEIINADSSQVYRGMDIGTAKPSHAEINNLPHHLFDIVDPDEGFDVHMFNRKSKLAIDQINSRKGIPIVVGGTGQYIWSIVENWDIDKSGSDPEARSRIEREYMAEGLEPLVSELLRKDPENSVHVDLKNPRRVIRALERVELGFAAASPRPKVFNLSPGTFIAGLSLGREELYKKVDNRINSMVRSGWLREVLMLRSSGYEKTLRSMGSIGYRELHGFLEEKFGWQECVENIRSRTHRLIRTQENWFKRGDPRIHWFDLSKMNCEEIAVSIYNQYELTTIKQ</sequence>
<evidence type="ECO:0000256" key="1">
    <source>
        <dbReference type="ARBA" id="ARBA00001946"/>
    </source>
</evidence>
<dbReference type="InterPro" id="IPR018022">
    <property type="entry name" value="IPT"/>
</dbReference>
<evidence type="ECO:0000256" key="3">
    <source>
        <dbReference type="ARBA" id="ARBA00012665"/>
    </source>
</evidence>
<comment type="similarity">
    <text evidence="2">Belongs to the IPP transferase family.</text>
</comment>